<evidence type="ECO:0000313" key="1">
    <source>
        <dbReference type="EMBL" id="GMN19633.1"/>
    </source>
</evidence>
<sequence>MADQIRMDFQREQNGMVTNLRRQLQDELLEEE</sequence>
<reference evidence="1" key="1">
    <citation type="submission" date="2023-07" db="EMBL/GenBank/DDBJ databases">
        <title>draft genome sequence of fig (Ficus carica).</title>
        <authorList>
            <person name="Takahashi T."/>
            <person name="Nishimura K."/>
        </authorList>
    </citation>
    <scope>NUCLEOTIDE SEQUENCE</scope>
</reference>
<evidence type="ECO:0000313" key="2">
    <source>
        <dbReference type="Proteomes" id="UP001187192"/>
    </source>
</evidence>
<comment type="caution">
    <text evidence="1">The sequence shown here is derived from an EMBL/GenBank/DDBJ whole genome shotgun (WGS) entry which is preliminary data.</text>
</comment>
<organism evidence="1 2">
    <name type="scientific">Ficus carica</name>
    <name type="common">Common fig</name>
    <dbReference type="NCBI Taxonomy" id="3494"/>
    <lineage>
        <taxon>Eukaryota</taxon>
        <taxon>Viridiplantae</taxon>
        <taxon>Streptophyta</taxon>
        <taxon>Embryophyta</taxon>
        <taxon>Tracheophyta</taxon>
        <taxon>Spermatophyta</taxon>
        <taxon>Magnoliopsida</taxon>
        <taxon>eudicotyledons</taxon>
        <taxon>Gunneridae</taxon>
        <taxon>Pentapetalae</taxon>
        <taxon>rosids</taxon>
        <taxon>fabids</taxon>
        <taxon>Rosales</taxon>
        <taxon>Moraceae</taxon>
        <taxon>Ficeae</taxon>
        <taxon>Ficus</taxon>
    </lineage>
</organism>
<dbReference type="Proteomes" id="UP001187192">
    <property type="component" value="Unassembled WGS sequence"/>
</dbReference>
<protein>
    <submittedName>
        <fullName evidence="1">Uncharacterized protein</fullName>
    </submittedName>
</protein>
<dbReference type="EMBL" id="BTGU01001260">
    <property type="protein sequence ID" value="GMN19633.1"/>
    <property type="molecule type" value="Genomic_DNA"/>
</dbReference>
<name>A0AA87Z639_FICCA</name>
<dbReference type="AlphaFoldDB" id="A0AA87Z639"/>
<accession>A0AA87Z639</accession>
<keyword evidence="2" id="KW-1185">Reference proteome</keyword>
<proteinExistence type="predicted"/>
<gene>
    <name evidence="1" type="ORF">TIFTF001_039857</name>
</gene>